<feature type="region of interest" description="Disordered" evidence="1">
    <location>
        <begin position="38"/>
        <end position="110"/>
    </location>
</feature>
<name>A0A7S0RVF9_9CHLO</name>
<feature type="region of interest" description="Disordered" evidence="1">
    <location>
        <begin position="125"/>
        <end position="162"/>
    </location>
</feature>
<feature type="compositionally biased region" description="Polar residues" evidence="1">
    <location>
        <begin position="93"/>
        <end position="109"/>
    </location>
</feature>
<feature type="compositionally biased region" description="Gly residues" evidence="1">
    <location>
        <begin position="147"/>
        <end position="162"/>
    </location>
</feature>
<dbReference type="AlphaFoldDB" id="A0A7S0RVF9"/>
<organism evidence="3">
    <name type="scientific">Pyramimonas obovata</name>
    <dbReference type="NCBI Taxonomy" id="1411642"/>
    <lineage>
        <taxon>Eukaryota</taxon>
        <taxon>Viridiplantae</taxon>
        <taxon>Chlorophyta</taxon>
        <taxon>Pyramimonadophyceae</taxon>
        <taxon>Pyramimonadales</taxon>
        <taxon>Pyramimonadaceae</taxon>
        <taxon>Pyramimonas</taxon>
        <taxon>Pyramimonas incertae sedis</taxon>
    </lineage>
</organism>
<evidence type="ECO:0000313" key="3">
    <source>
        <dbReference type="EMBL" id="CAD8687953.1"/>
    </source>
</evidence>
<reference evidence="3" key="1">
    <citation type="submission" date="2021-01" db="EMBL/GenBank/DDBJ databases">
        <authorList>
            <person name="Corre E."/>
            <person name="Pelletier E."/>
            <person name="Niang G."/>
            <person name="Scheremetjew M."/>
            <person name="Finn R."/>
            <person name="Kale V."/>
            <person name="Holt S."/>
            <person name="Cochrane G."/>
            <person name="Meng A."/>
            <person name="Brown T."/>
            <person name="Cohen L."/>
        </authorList>
    </citation>
    <scope>NUCLEOTIDE SEQUENCE</scope>
    <source>
        <strain evidence="3">CCMP722</strain>
    </source>
</reference>
<accession>A0A7S0RVF9</accession>
<evidence type="ECO:0000256" key="1">
    <source>
        <dbReference type="SAM" id="MobiDB-lite"/>
    </source>
</evidence>
<keyword evidence="2" id="KW-0732">Signal</keyword>
<protein>
    <submittedName>
        <fullName evidence="3">Uncharacterized protein</fullName>
    </submittedName>
</protein>
<feature type="chain" id="PRO_5031537103" evidence="2">
    <location>
        <begin position="30"/>
        <end position="162"/>
    </location>
</feature>
<proteinExistence type="predicted"/>
<sequence>MLKHSSTRMEKAVVLFSVLFCLFVAPASARVRELQQFGRTSAPPPPAPTLAPFIPTDAPSKAPSPEPTMAPSEAPEPTMAPTPDPTVAPSEAPTDSPSRAPTETTSAPTVNVLDLNDFMENNGMLASAGAGAGAGGDPGGVVDAEGGAMGVADAGGSGAVRR</sequence>
<feature type="signal peptide" evidence="2">
    <location>
        <begin position="1"/>
        <end position="29"/>
    </location>
</feature>
<feature type="compositionally biased region" description="Gly residues" evidence="1">
    <location>
        <begin position="130"/>
        <end position="139"/>
    </location>
</feature>
<dbReference type="EMBL" id="HBFA01036825">
    <property type="protein sequence ID" value="CAD8687953.1"/>
    <property type="molecule type" value="Transcribed_RNA"/>
</dbReference>
<evidence type="ECO:0000256" key="2">
    <source>
        <dbReference type="SAM" id="SignalP"/>
    </source>
</evidence>
<gene>
    <name evidence="3" type="ORF">POBO1169_LOCUS18404</name>
</gene>